<sequence>MRLCRKPSGVEEVERTVVAESAEGIEPYACPAALDVLVLVDTSAAMRAPRRDLDVFVRVVAEAVVGIEAWSRGGGVRVGVATYGGRPRLLMPFSDDLALLEATLDRVAAVGNETLQAGLEALRVFAPGPAGTAAAGPAQAACEAAGRACVLDWRSGAQRSILMVAGGDSDLPFDAAMRMAGQAPGFPREPAAAGDLASVPAEMRTEPAFDPAVWWRGPDGFQMFRASAEPVRLREAWQAEVDATAAALVDGQVQLVLVLDDLPAGGAPVSTWDYRNPYRSWVLATGSDAPCASATAGAPSEAAPAQASGTMSAPAAASTSCPPPAASYDRTAAVHHQLGDALSTVFYAPSELEPLLLNRTATVAGLARAGLGGSLQAQMLARGASAHVVQMQALEALAGDKRNSKGVLSLVVRSRECVVGPVRLDGCLECFAVWWWVRALG</sequence>
<keyword evidence="3" id="KW-1185">Reference proteome</keyword>
<accession>A0ABR4N3R2</accession>
<gene>
    <name evidence="2" type="ORF">HK105_206392</name>
</gene>
<evidence type="ECO:0000259" key="1">
    <source>
        <dbReference type="Pfam" id="PF13519"/>
    </source>
</evidence>
<dbReference type="CDD" id="cd00198">
    <property type="entry name" value="vWFA"/>
    <property type="match status" value="1"/>
</dbReference>
<dbReference type="Pfam" id="PF13519">
    <property type="entry name" value="VWA_2"/>
    <property type="match status" value="1"/>
</dbReference>
<protein>
    <recommendedName>
        <fullName evidence="1">VWFA domain-containing protein</fullName>
    </recommendedName>
</protein>
<organism evidence="2 3">
    <name type="scientific">Polyrhizophydium stewartii</name>
    <dbReference type="NCBI Taxonomy" id="2732419"/>
    <lineage>
        <taxon>Eukaryota</taxon>
        <taxon>Fungi</taxon>
        <taxon>Fungi incertae sedis</taxon>
        <taxon>Chytridiomycota</taxon>
        <taxon>Chytridiomycota incertae sedis</taxon>
        <taxon>Chytridiomycetes</taxon>
        <taxon>Rhizophydiales</taxon>
        <taxon>Rhizophydiales incertae sedis</taxon>
        <taxon>Polyrhizophydium</taxon>
    </lineage>
</organism>
<dbReference type="Gene3D" id="3.40.50.410">
    <property type="entry name" value="von Willebrand factor, type A domain"/>
    <property type="match status" value="1"/>
</dbReference>
<dbReference type="InterPro" id="IPR036465">
    <property type="entry name" value="vWFA_dom_sf"/>
</dbReference>
<reference evidence="2 3" key="1">
    <citation type="submission" date="2023-09" db="EMBL/GenBank/DDBJ databases">
        <title>Pangenome analysis of Batrachochytrium dendrobatidis and related Chytrids.</title>
        <authorList>
            <person name="Yacoub M.N."/>
            <person name="Stajich J.E."/>
            <person name="James T.Y."/>
        </authorList>
    </citation>
    <scope>NUCLEOTIDE SEQUENCE [LARGE SCALE GENOMIC DNA]</scope>
    <source>
        <strain evidence="2 3">JEL0888</strain>
    </source>
</reference>
<dbReference type="Proteomes" id="UP001527925">
    <property type="component" value="Unassembled WGS sequence"/>
</dbReference>
<proteinExistence type="predicted"/>
<evidence type="ECO:0000313" key="2">
    <source>
        <dbReference type="EMBL" id="KAL2914134.1"/>
    </source>
</evidence>
<dbReference type="EMBL" id="JADGIZ020000037">
    <property type="protein sequence ID" value="KAL2914134.1"/>
    <property type="molecule type" value="Genomic_DNA"/>
</dbReference>
<dbReference type="InterPro" id="IPR002035">
    <property type="entry name" value="VWF_A"/>
</dbReference>
<name>A0ABR4N3R2_9FUNG</name>
<dbReference type="SUPFAM" id="SSF53300">
    <property type="entry name" value="vWA-like"/>
    <property type="match status" value="1"/>
</dbReference>
<feature type="domain" description="VWFA" evidence="1">
    <location>
        <begin position="36"/>
        <end position="124"/>
    </location>
</feature>
<evidence type="ECO:0000313" key="3">
    <source>
        <dbReference type="Proteomes" id="UP001527925"/>
    </source>
</evidence>
<comment type="caution">
    <text evidence="2">The sequence shown here is derived from an EMBL/GenBank/DDBJ whole genome shotgun (WGS) entry which is preliminary data.</text>
</comment>